<proteinExistence type="predicted"/>
<evidence type="ECO:0000313" key="1">
    <source>
        <dbReference type="EMBL" id="MFC0243645.1"/>
    </source>
</evidence>
<sequence>MRRPPRPGASRPSQPYAAVSELIDSALAPARAGLKGPAAIKRLADDMRQASQREGGITRDELELLGWTGAQLDAHAAEARERAQSLSVLTA</sequence>
<keyword evidence="2" id="KW-1185">Reference proteome</keyword>
<organism evidence="1 2">
    <name type="scientific">Rhodopseudomonas telluris</name>
    <dbReference type="NCBI Taxonomy" id="644215"/>
    <lineage>
        <taxon>Bacteria</taxon>
        <taxon>Pseudomonadati</taxon>
        <taxon>Pseudomonadota</taxon>
        <taxon>Alphaproteobacteria</taxon>
        <taxon>Hyphomicrobiales</taxon>
        <taxon>Nitrobacteraceae</taxon>
        <taxon>Rhodopseudomonas</taxon>
    </lineage>
</organism>
<protein>
    <submittedName>
        <fullName evidence="1">Uncharacterized protein</fullName>
    </submittedName>
</protein>
<name>A0ABV6EZZ9_9BRAD</name>
<reference evidence="1 2" key="1">
    <citation type="submission" date="2024-09" db="EMBL/GenBank/DDBJ databases">
        <authorList>
            <person name="Sun Q."/>
            <person name="Mori K."/>
        </authorList>
    </citation>
    <scope>NUCLEOTIDE SEQUENCE [LARGE SCALE GENOMIC DNA]</scope>
    <source>
        <strain evidence="1 2">KCTC 23279</strain>
    </source>
</reference>
<accession>A0ABV6EZZ9</accession>
<dbReference type="RefSeq" id="WP_378392830.1">
    <property type="nucleotide sequence ID" value="NZ_JBHLWM010000012.1"/>
</dbReference>
<evidence type="ECO:0000313" key="2">
    <source>
        <dbReference type="Proteomes" id="UP001589775"/>
    </source>
</evidence>
<comment type="caution">
    <text evidence="1">The sequence shown here is derived from an EMBL/GenBank/DDBJ whole genome shotgun (WGS) entry which is preliminary data.</text>
</comment>
<gene>
    <name evidence="1" type="ORF">ACFFJ6_24395</name>
</gene>
<dbReference type="Proteomes" id="UP001589775">
    <property type="component" value="Unassembled WGS sequence"/>
</dbReference>
<dbReference type="EMBL" id="JBHLWM010000012">
    <property type="protein sequence ID" value="MFC0243645.1"/>
    <property type="molecule type" value="Genomic_DNA"/>
</dbReference>